<reference evidence="9" key="1">
    <citation type="journal article" date="2019" name="Int. J. Syst. Evol. Microbiol.">
        <title>The Global Catalogue of Microorganisms (GCM) 10K type strain sequencing project: providing services to taxonomists for standard genome sequencing and annotation.</title>
        <authorList>
            <consortium name="The Broad Institute Genomics Platform"/>
            <consortium name="The Broad Institute Genome Sequencing Center for Infectious Disease"/>
            <person name="Wu L."/>
            <person name="Ma J."/>
        </authorList>
    </citation>
    <scope>NUCLEOTIDE SEQUENCE [LARGE SCALE GENOMIC DNA]</scope>
    <source>
        <strain evidence="9">CGMCC 4.7283</strain>
    </source>
</reference>
<comment type="pathway">
    <text evidence="1 6">Carbohydrate biosynthesis; dTDP-L-rhamnose biosynthesis.</text>
</comment>
<evidence type="ECO:0000256" key="4">
    <source>
        <dbReference type="ARBA" id="ARBA00017099"/>
    </source>
</evidence>
<sequence length="288" mass="30056">MILVFGETGQLARELARLAPEARKTSDLPEARFLGRAQADFTDPASCVAQVGEADAVIIAAAHTGVDKAESEEALAETVNATTSGAIARACAEKGIPLVYVSTDYVFDGSGTAPRTPQDPTAPLGAYGRTKLKGEQAVAAAAGPHVILRTSWVVSAHGANFVKTMLRLGAEREVLRVVADQVGGPTPAADLAAACLAAVQGLQKGAPSGIHHFAGTPDVSWADFAREIFAQANLPCRVEDITTADYPTPARRPANSRLDCSAFEAVFGVKRPDWRVSLTAILKELGAA</sequence>
<dbReference type="NCBIfam" id="TIGR01214">
    <property type="entry name" value="rmlD"/>
    <property type="match status" value="1"/>
</dbReference>
<keyword evidence="9" id="KW-1185">Reference proteome</keyword>
<dbReference type="RefSeq" id="WP_380717910.1">
    <property type="nucleotide sequence ID" value="NZ_JBHSGI010000013.1"/>
</dbReference>
<evidence type="ECO:0000256" key="5">
    <source>
        <dbReference type="ARBA" id="ARBA00048200"/>
    </source>
</evidence>
<protein>
    <recommendedName>
        <fullName evidence="4 6">dTDP-4-dehydrorhamnose reductase</fullName>
        <ecNumber evidence="3 6">1.1.1.133</ecNumber>
    </recommendedName>
</protein>
<accession>A0ABV9KHP6</accession>
<evidence type="ECO:0000256" key="6">
    <source>
        <dbReference type="RuleBase" id="RU364082"/>
    </source>
</evidence>
<dbReference type="SUPFAM" id="SSF51735">
    <property type="entry name" value="NAD(P)-binding Rossmann-fold domains"/>
    <property type="match status" value="1"/>
</dbReference>
<evidence type="ECO:0000256" key="2">
    <source>
        <dbReference type="ARBA" id="ARBA00010944"/>
    </source>
</evidence>
<comment type="cofactor">
    <cofactor evidence="6">
        <name>Mg(2+)</name>
        <dbReference type="ChEBI" id="CHEBI:18420"/>
    </cofactor>
    <text evidence="6">Binds 1 Mg(2+) ion per monomer.</text>
</comment>
<comment type="similarity">
    <text evidence="2 6">Belongs to the dTDP-4-dehydrorhamnose reductase family.</text>
</comment>
<feature type="domain" description="RmlD-like substrate binding" evidence="7">
    <location>
        <begin position="2"/>
        <end position="285"/>
    </location>
</feature>
<dbReference type="EC" id="1.1.1.133" evidence="3 6"/>
<comment type="function">
    <text evidence="6">Catalyzes the reduction of dTDP-6-deoxy-L-lyxo-4-hexulose to yield dTDP-L-rhamnose.</text>
</comment>
<dbReference type="InterPro" id="IPR029903">
    <property type="entry name" value="RmlD-like-bd"/>
</dbReference>
<proteinExistence type="inferred from homology"/>
<dbReference type="InterPro" id="IPR005913">
    <property type="entry name" value="dTDP_dehydrorham_reduct"/>
</dbReference>
<organism evidence="8 9">
    <name type="scientific">Seohaeicola nanhaiensis</name>
    <dbReference type="NCBI Taxonomy" id="1387282"/>
    <lineage>
        <taxon>Bacteria</taxon>
        <taxon>Pseudomonadati</taxon>
        <taxon>Pseudomonadota</taxon>
        <taxon>Alphaproteobacteria</taxon>
        <taxon>Rhodobacterales</taxon>
        <taxon>Roseobacteraceae</taxon>
        <taxon>Seohaeicola</taxon>
    </lineage>
</organism>
<keyword evidence="6 8" id="KW-0560">Oxidoreductase</keyword>
<dbReference type="InterPro" id="IPR036291">
    <property type="entry name" value="NAD(P)-bd_dom_sf"/>
</dbReference>
<evidence type="ECO:0000313" key="9">
    <source>
        <dbReference type="Proteomes" id="UP001595973"/>
    </source>
</evidence>
<dbReference type="EMBL" id="JBHSGI010000013">
    <property type="protein sequence ID" value="MFC4669478.1"/>
    <property type="molecule type" value="Genomic_DNA"/>
</dbReference>
<keyword evidence="6" id="KW-0521">NADP</keyword>
<dbReference type="Gene3D" id="3.40.50.720">
    <property type="entry name" value="NAD(P)-binding Rossmann-like Domain"/>
    <property type="match status" value="1"/>
</dbReference>
<dbReference type="CDD" id="cd05254">
    <property type="entry name" value="dTDP_HR_like_SDR_e"/>
    <property type="match status" value="1"/>
</dbReference>
<dbReference type="Proteomes" id="UP001595973">
    <property type="component" value="Unassembled WGS sequence"/>
</dbReference>
<dbReference type="Pfam" id="PF04321">
    <property type="entry name" value="RmlD_sub_bind"/>
    <property type="match status" value="1"/>
</dbReference>
<comment type="catalytic activity">
    <reaction evidence="5 6">
        <text>dTDP-beta-L-rhamnose + NADP(+) = dTDP-4-dehydro-beta-L-rhamnose + NADPH + H(+)</text>
        <dbReference type="Rhea" id="RHEA:21796"/>
        <dbReference type="ChEBI" id="CHEBI:15378"/>
        <dbReference type="ChEBI" id="CHEBI:57510"/>
        <dbReference type="ChEBI" id="CHEBI:57783"/>
        <dbReference type="ChEBI" id="CHEBI:58349"/>
        <dbReference type="ChEBI" id="CHEBI:62830"/>
        <dbReference type="EC" id="1.1.1.133"/>
    </reaction>
</comment>
<dbReference type="PANTHER" id="PTHR10491">
    <property type="entry name" value="DTDP-4-DEHYDRORHAMNOSE REDUCTASE"/>
    <property type="match status" value="1"/>
</dbReference>
<gene>
    <name evidence="8" type="primary">rfbD</name>
    <name evidence="8" type="ORF">ACFO5X_13025</name>
</gene>
<evidence type="ECO:0000256" key="1">
    <source>
        <dbReference type="ARBA" id="ARBA00004781"/>
    </source>
</evidence>
<name>A0ABV9KHP6_9RHOB</name>
<dbReference type="Gene3D" id="3.90.25.10">
    <property type="entry name" value="UDP-galactose 4-epimerase, domain 1"/>
    <property type="match status" value="1"/>
</dbReference>
<comment type="caution">
    <text evidence="8">The sequence shown here is derived from an EMBL/GenBank/DDBJ whole genome shotgun (WGS) entry which is preliminary data.</text>
</comment>
<dbReference type="GO" id="GO:0008831">
    <property type="term" value="F:dTDP-4-dehydrorhamnose reductase activity"/>
    <property type="evidence" value="ECO:0007669"/>
    <property type="project" value="UniProtKB-EC"/>
</dbReference>
<evidence type="ECO:0000313" key="8">
    <source>
        <dbReference type="EMBL" id="MFC4669478.1"/>
    </source>
</evidence>
<evidence type="ECO:0000259" key="7">
    <source>
        <dbReference type="Pfam" id="PF04321"/>
    </source>
</evidence>
<dbReference type="PANTHER" id="PTHR10491:SF4">
    <property type="entry name" value="METHIONINE ADENOSYLTRANSFERASE 2 SUBUNIT BETA"/>
    <property type="match status" value="1"/>
</dbReference>
<evidence type="ECO:0000256" key="3">
    <source>
        <dbReference type="ARBA" id="ARBA00012929"/>
    </source>
</evidence>